<dbReference type="NCBIfam" id="NF041930">
    <property type="entry name" value="Xrt_dep_XDD3"/>
    <property type="match status" value="1"/>
</dbReference>
<organism evidence="2 3">
    <name type="scientific">Spirulina subsalsa FACHB-351</name>
    <dbReference type="NCBI Taxonomy" id="234711"/>
    <lineage>
        <taxon>Bacteria</taxon>
        <taxon>Bacillati</taxon>
        <taxon>Cyanobacteriota</taxon>
        <taxon>Cyanophyceae</taxon>
        <taxon>Spirulinales</taxon>
        <taxon>Spirulinaceae</taxon>
        <taxon>Spirulina</taxon>
    </lineage>
</organism>
<evidence type="ECO:0000256" key="1">
    <source>
        <dbReference type="SAM" id="SignalP"/>
    </source>
</evidence>
<reference evidence="2 3" key="1">
    <citation type="submission" date="2021-08" db="EMBL/GenBank/DDBJ databases">
        <title>Draft genome sequence of Spirulina subsalsa with high tolerance to salinity and hype-accumulation of phycocyanin.</title>
        <authorList>
            <person name="Pei H."/>
            <person name="Jiang L."/>
        </authorList>
    </citation>
    <scope>NUCLEOTIDE SEQUENCE [LARGE SCALE GENOMIC DNA]</scope>
    <source>
        <strain evidence="2 3">FACHB-351</strain>
    </source>
</reference>
<accession>A0ABT3L2G6</accession>
<dbReference type="NCBIfam" id="TIGR02595">
    <property type="entry name" value="PEP_CTERM"/>
    <property type="match status" value="1"/>
</dbReference>
<dbReference type="EMBL" id="JAIHOM010000018">
    <property type="protein sequence ID" value="MCW6035699.1"/>
    <property type="molecule type" value="Genomic_DNA"/>
</dbReference>
<sequence length="479" mass="52203">MKTKHWIGVAATTLSLSLSAASSSLAATLHNGWLYTIDPSYDSYGTVNGNVQVGGTIYEDYGMAIKEDSETGLIWVALNTNTPLEGNVTGPELCLSNGTCFPVRNNSIASGDLFFDFSGTGNYQAAFDSGLMYGVRFTPYNDSLVDVGVYANVTGDHVGRHNAGFWNLGGYNAYAKQEGNLGNLDTWMGDLRWNDPYFDPYTSQGFMPNVIGSGQRIGDVTLRSQEELQQAGFDPSFFFELGSNIMGFSFQKPLEWTGNFIATLLKECLNDGMALLGSFNPPPPEPEPNPVIDDGCAVTLGELKALAPDEIDGSWKIFYDVLSHQWYDPPAYTGFEFTTIGGTQFKQILDFPCGIAAEDKFSIIVPDINGQSQTVTLNGLKPGDRVDFVELFGQPISTFTAVGVIDLPKTVRPFSLQLGLDAEIGSFKIRMIEDLKDLPDYVDLSKLILPPVQTVPEPTVLLGLITVGFLGTKLKKRIQ</sequence>
<feature type="chain" id="PRO_5045724945" evidence="1">
    <location>
        <begin position="27"/>
        <end position="479"/>
    </location>
</feature>
<keyword evidence="1" id="KW-0732">Signal</keyword>
<comment type="caution">
    <text evidence="2">The sequence shown here is derived from an EMBL/GenBank/DDBJ whole genome shotgun (WGS) entry which is preliminary data.</text>
</comment>
<feature type="signal peptide" evidence="1">
    <location>
        <begin position="1"/>
        <end position="26"/>
    </location>
</feature>
<name>A0ABT3L2G6_9CYAN</name>
<dbReference type="Proteomes" id="UP001526426">
    <property type="component" value="Unassembled WGS sequence"/>
</dbReference>
<dbReference type="RefSeq" id="WP_265263412.1">
    <property type="nucleotide sequence ID" value="NZ_JAIHOM010000018.1"/>
</dbReference>
<protein>
    <submittedName>
        <fullName evidence="2">PEP-CTERM sorting domain-containing protein</fullName>
    </submittedName>
</protein>
<keyword evidence="3" id="KW-1185">Reference proteome</keyword>
<evidence type="ECO:0000313" key="3">
    <source>
        <dbReference type="Proteomes" id="UP001526426"/>
    </source>
</evidence>
<evidence type="ECO:0000313" key="2">
    <source>
        <dbReference type="EMBL" id="MCW6035699.1"/>
    </source>
</evidence>
<dbReference type="InterPro" id="IPR013424">
    <property type="entry name" value="Ice-binding_C"/>
</dbReference>
<proteinExistence type="predicted"/>
<gene>
    <name evidence="2" type="ORF">K4A83_05355</name>
</gene>